<dbReference type="RefSeq" id="WP_346109857.1">
    <property type="nucleotide sequence ID" value="NZ_BAAAMU010000050.1"/>
</dbReference>
<dbReference type="EMBL" id="BAAAMU010000050">
    <property type="protein sequence ID" value="GAA1654548.1"/>
    <property type="molecule type" value="Genomic_DNA"/>
</dbReference>
<keyword evidence="3" id="KW-1185">Reference proteome</keyword>
<accession>A0ABN2FN24</accession>
<sequence length="171" mass="18222">MADNDAAAGCRARYMDGRVVLDAWAPGRAECVAQAVRGLVHDAVWPADAVLGAQDVERIRPLPDRDLLAHVLRRTIAHLARDGLVPADVTVAEDDDGRVTLALTLVPNTQLRRMPDLGTGLGDVVLERTDMGWRCHAIIAARPLAPPDEGFVTGGSTGHDHGLPPEAPARP</sequence>
<evidence type="ECO:0008006" key="4">
    <source>
        <dbReference type="Google" id="ProtNLM"/>
    </source>
</evidence>
<organism evidence="2 3">
    <name type="scientific">Nonomuraea maheshkhaliensis</name>
    <dbReference type="NCBI Taxonomy" id="419590"/>
    <lineage>
        <taxon>Bacteria</taxon>
        <taxon>Bacillati</taxon>
        <taxon>Actinomycetota</taxon>
        <taxon>Actinomycetes</taxon>
        <taxon>Streptosporangiales</taxon>
        <taxon>Streptosporangiaceae</taxon>
        <taxon>Nonomuraea</taxon>
    </lineage>
</organism>
<comment type="caution">
    <text evidence="2">The sequence shown here is derived from an EMBL/GenBank/DDBJ whole genome shotgun (WGS) entry which is preliminary data.</text>
</comment>
<evidence type="ECO:0000256" key="1">
    <source>
        <dbReference type="SAM" id="MobiDB-lite"/>
    </source>
</evidence>
<protein>
    <recommendedName>
        <fullName evidence="4">SnoaL-like domain-containing protein</fullName>
    </recommendedName>
</protein>
<dbReference type="Proteomes" id="UP001500064">
    <property type="component" value="Unassembled WGS sequence"/>
</dbReference>
<name>A0ABN2FN24_9ACTN</name>
<gene>
    <name evidence="2" type="ORF">GCM10009733_059890</name>
</gene>
<feature type="region of interest" description="Disordered" evidence="1">
    <location>
        <begin position="147"/>
        <end position="171"/>
    </location>
</feature>
<evidence type="ECO:0000313" key="2">
    <source>
        <dbReference type="EMBL" id="GAA1654548.1"/>
    </source>
</evidence>
<reference evidence="2 3" key="1">
    <citation type="journal article" date="2019" name="Int. J. Syst. Evol. Microbiol.">
        <title>The Global Catalogue of Microorganisms (GCM) 10K type strain sequencing project: providing services to taxonomists for standard genome sequencing and annotation.</title>
        <authorList>
            <consortium name="The Broad Institute Genomics Platform"/>
            <consortium name="The Broad Institute Genome Sequencing Center for Infectious Disease"/>
            <person name="Wu L."/>
            <person name="Ma J."/>
        </authorList>
    </citation>
    <scope>NUCLEOTIDE SEQUENCE [LARGE SCALE GENOMIC DNA]</scope>
    <source>
        <strain evidence="2 3">JCM 13929</strain>
    </source>
</reference>
<evidence type="ECO:0000313" key="3">
    <source>
        <dbReference type="Proteomes" id="UP001500064"/>
    </source>
</evidence>
<proteinExistence type="predicted"/>